<dbReference type="PANTHER" id="PTHR31983">
    <property type="entry name" value="ENDO-1,3(4)-BETA-GLUCANASE 1"/>
    <property type="match status" value="1"/>
</dbReference>
<comment type="similarity">
    <text evidence="2">Belongs to the glycosyl hydrolase 81 family.</text>
</comment>
<evidence type="ECO:0000313" key="12">
    <source>
        <dbReference type="EMBL" id="KAK5091930.1"/>
    </source>
</evidence>
<dbReference type="GO" id="GO:0052861">
    <property type="term" value="F:endo-1,3(4)-beta-glucanase activity"/>
    <property type="evidence" value="ECO:0007669"/>
    <property type="project" value="UniProtKB-EC"/>
</dbReference>
<protein>
    <recommendedName>
        <fullName evidence="3">glucan endo-1,3-beta-D-glucosidase</fullName>
        <ecNumber evidence="3">3.2.1.39</ecNumber>
    </recommendedName>
</protein>
<dbReference type="Pfam" id="PF03639">
    <property type="entry name" value="Glyco_hydro_81"/>
    <property type="match status" value="1"/>
</dbReference>
<accession>A0ABR0KA19</accession>
<evidence type="ECO:0000256" key="1">
    <source>
        <dbReference type="ARBA" id="ARBA00000382"/>
    </source>
</evidence>
<dbReference type="InterPro" id="IPR005200">
    <property type="entry name" value="Endo-beta-glucanase"/>
</dbReference>
<dbReference type="Proteomes" id="UP001345013">
    <property type="component" value="Unassembled WGS sequence"/>
</dbReference>
<gene>
    <name evidence="12" type="primary">ACF2_1</name>
    <name evidence="12" type="ORF">LTR24_005707</name>
</gene>
<keyword evidence="4 12" id="KW-0378">Hydrolase</keyword>
<evidence type="ECO:0000256" key="8">
    <source>
        <dbReference type="ARBA" id="ARBA00023326"/>
    </source>
</evidence>
<feature type="chain" id="PRO_5045239924" description="glucan endo-1,3-beta-D-glucosidase" evidence="9">
    <location>
        <begin position="24"/>
        <end position="980"/>
    </location>
</feature>
<evidence type="ECO:0000256" key="9">
    <source>
        <dbReference type="SAM" id="SignalP"/>
    </source>
</evidence>
<dbReference type="PANTHER" id="PTHR31983:SF0">
    <property type="entry name" value="GLUCAN ENDO-1,3-BETA-D-GLUCOSIDASE 2"/>
    <property type="match status" value="1"/>
</dbReference>
<evidence type="ECO:0000313" key="13">
    <source>
        <dbReference type="Proteomes" id="UP001345013"/>
    </source>
</evidence>
<comment type="catalytic activity">
    <reaction evidence="1">
        <text>Hydrolysis of (1-&gt;3)-beta-D-glucosidic linkages in (1-&gt;3)-beta-D-glucans.</text>
        <dbReference type="EC" id="3.2.1.39"/>
    </reaction>
</comment>
<feature type="domain" description="Glycosyl hydrolase family 81 N-terminal" evidence="10">
    <location>
        <begin position="285"/>
        <end position="609"/>
    </location>
</feature>
<comment type="caution">
    <text evidence="12">The sequence shown here is derived from an EMBL/GenBank/DDBJ whole genome shotgun (WGS) entry which is preliminary data.</text>
</comment>
<evidence type="ECO:0000256" key="6">
    <source>
        <dbReference type="ARBA" id="ARBA00023295"/>
    </source>
</evidence>
<name>A0ABR0KA19_9EURO</name>
<keyword evidence="8" id="KW-0624">Polysaccharide degradation</keyword>
<dbReference type="InterPro" id="IPR040720">
    <property type="entry name" value="GH81_C"/>
</dbReference>
<dbReference type="EMBL" id="JAVRRG010000067">
    <property type="protein sequence ID" value="KAK5091930.1"/>
    <property type="molecule type" value="Genomic_DNA"/>
</dbReference>
<evidence type="ECO:0000256" key="5">
    <source>
        <dbReference type="ARBA" id="ARBA00023277"/>
    </source>
</evidence>
<feature type="domain" description="Glycosyl hydrolase family 81 C-terminal" evidence="11">
    <location>
        <begin position="619"/>
        <end position="970"/>
    </location>
</feature>
<dbReference type="InterPro" id="IPR040451">
    <property type="entry name" value="GH81_N"/>
</dbReference>
<evidence type="ECO:0000259" key="11">
    <source>
        <dbReference type="Pfam" id="PF17652"/>
    </source>
</evidence>
<evidence type="ECO:0000256" key="7">
    <source>
        <dbReference type="ARBA" id="ARBA00023316"/>
    </source>
</evidence>
<dbReference type="Gene3D" id="2.70.98.30">
    <property type="entry name" value="Golgi alpha-mannosidase II, domain 4"/>
    <property type="match status" value="1"/>
</dbReference>
<dbReference type="Gene3D" id="1.10.287.1170">
    <property type="entry name" value="glycoside hydrolase family 81 endo-[beta] glucanase"/>
    <property type="match status" value="1"/>
</dbReference>
<organism evidence="12 13">
    <name type="scientific">Lithohypha guttulata</name>
    <dbReference type="NCBI Taxonomy" id="1690604"/>
    <lineage>
        <taxon>Eukaryota</taxon>
        <taxon>Fungi</taxon>
        <taxon>Dikarya</taxon>
        <taxon>Ascomycota</taxon>
        <taxon>Pezizomycotina</taxon>
        <taxon>Eurotiomycetes</taxon>
        <taxon>Chaetothyriomycetidae</taxon>
        <taxon>Chaetothyriales</taxon>
        <taxon>Trichomeriaceae</taxon>
        <taxon>Lithohypha</taxon>
    </lineage>
</organism>
<dbReference type="Gene3D" id="1.20.5.420">
    <property type="entry name" value="Immunoglobulin FC, subunit C"/>
    <property type="match status" value="1"/>
</dbReference>
<evidence type="ECO:0000256" key="4">
    <source>
        <dbReference type="ARBA" id="ARBA00022801"/>
    </source>
</evidence>
<dbReference type="PROSITE" id="PS52008">
    <property type="entry name" value="GH81"/>
    <property type="match status" value="1"/>
</dbReference>
<proteinExistence type="inferred from homology"/>
<evidence type="ECO:0000259" key="10">
    <source>
        <dbReference type="Pfam" id="PF03639"/>
    </source>
</evidence>
<keyword evidence="9" id="KW-0732">Signal</keyword>
<keyword evidence="7" id="KW-0961">Cell wall biogenesis/degradation</keyword>
<evidence type="ECO:0000256" key="3">
    <source>
        <dbReference type="ARBA" id="ARBA00012780"/>
    </source>
</evidence>
<keyword evidence="6 12" id="KW-0326">Glycosidase</keyword>
<evidence type="ECO:0000256" key="2">
    <source>
        <dbReference type="ARBA" id="ARBA00010730"/>
    </source>
</evidence>
<keyword evidence="13" id="KW-1185">Reference proteome</keyword>
<keyword evidence="5" id="KW-0119">Carbohydrate metabolism</keyword>
<reference evidence="12 13" key="1">
    <citation type="submission" date="2023-08" db="EMBL/GenBank/DDBJ databases">
        <title>Black Yeasts Isolated from many extreme environments.</title>
        <authorList>
            <person name="Coleine C."/>
            <person name="Stajich J.E."/>
            <person name="Selbmann L."/>
        </authorList>
    </citation>
    <scope>NUCLEOTIDE SEQUENCE [LARGE SCALE GENOMIC DNA]</scope>
    <source>
        <strain evidence="12 13">CCFEE 5885</strain>
    </source>
</reference>
<feature type="signal peptide" evidence="9">
    <location>
        <begin position="1"/>
        <end position="23"/>
    </location>
</feature>
<sequence length="980" mass="106129">MPPSLSSLLSLTLLISALPTGDSLGLPRWRTASSHTAAQTSADRYVDDSPHQLEDLESSFYQPPQERVVTYVDRRRQAQTVTLTPIPSTQSPTDVSGQSTANTTGSVITTLATEGNPPVQPFPTSLPSISDSTLQPADTTVAPLNGTTVAPRLSVTGTITLPVSTFETVVTSETVASIPVPTVVNVTSIYVASSTYTSDGTVIVTSYAQPTVFRTTATVLSETTIITNVTITNTASIVVSSGTLSSILPTSTEACKFTLGCDTEDVFQPIAVGPPPANIPSVAPHPVPRRGITGMTEPIGTNKFYFNFFLGSQTFPAFVLPYSLSWSKGGGNAQSWGMAVSHIDDSQKVYGPNRTDIPGTPASYFINPLGIQSIIFSAAELGSSTVLTTDTLGDMFGNANLSPTQGSTSYIKIPMVQGMAFVTGLYETLQPEIQTSVFYRSVVSVGRVKGDVYKYRLTLEDGKIWLLYATPSYGVDPNLRLVSSTMLQGLPNWSGLIQVAKLPVGADEQIFDDACGVYPSSGAIGGYATNSTAQYSLSWGKSGPYASNGTLLMYALPHHIQSFDQNTAGKVRQQVQLQTPTKGTATAVVADYWILNEQLQPSMGFEPWRPDTEGVTSLPQQAIDAIQKVAPIEASQDMNAQTNLNSMYYSGKGLSKFAKIVYTMNNLADQQGLAAAALEKLKVAFATFAENRQEFPLYYDTDWKGIVSSASYRTGDPGVDFGNSYYNDHHFHYGYFIHAAAVIGYLDPAWAQANKDYVNALVRDVANPSTLDTYFPIFRSFDWYNGHSWAKGLFETGDGKDEESSSEDAMFAYGLKMWGRTIGDLSMERRGDLMLAVVSRAIQNYFLMENDNKNQPARFIGNKATGILFENKADHVTYFGANLEYVQGIQMIPALPFSTLTRTKKFVQEEWELYFADGAVVPAQNVLGGWKGILFANLATINPQAAWNFFSQENFDPGWIDGGASLTWYLAYTAGLGGVS</sequence>
<dbReference type="Pfam" id="PF17652">
    <property type="entry name" value="Glyco_hydro81C"/>
    <property type="match status" value="1"/>
</dbReference>
<dbReference type="EC" id="3.2.1.39" evidence="3"/>